<evidence type="ECO:0000313" key="4">
    <source>
        <dbReference type="EMBL" id="PHN08087.1"/>
    </source>
</evidence>
<dbReference type="Pfam" id="PF00440">
    <property type="entry name" value="TetR_N"/>
    <property type="match status" value="1"/>
</dbReference>
<sequence length="224" mass="26305">MAVAIQIRPNQRLYLRDPQDTKLGRNIIKHGILLVDEIGFEQFTFKKLAERIQSTEASVYRYFENKHNLLTYLVAWYWEWVSFQIDFHIMNISDPEQKLRIAIQSLVEASMENPAVDFVNESVLHRVVIDEGTKVYRTKQVDEENKDGFFIKYKALVKKVADLILEVNPKFPYPFALASTLFEMANDHVYFAQHLPQLTDIKINGENLSEVREMIDFMVFKLVK</sequence>
<feature type="domain" description="HTH tetR-type" evidence="3">
    <location>
        <begin position="21"/>
        <end position="81"/>
    </location>
</feature>
<name>A0A2D0NHZ2_FLAN2</name>
<dbReference type="SUPFAM" id="SSF46689">
    <property type="entry name" value="Homeodomain-like"/>
    <property type="match status" value="1"/>
</dbReference>
<evidence type="ECO:0000313" key="5">
    <source>
        <dbReference type="Proteomes" id="UP000223913"/>
    </source>
</evidence>
<dbReference type="AlphaFoldDB" id="A0A2D0NHZ2"/>
<gene>
    <name evidence="4" type="ORF">CRP01_03465</name>
</gene>
<dbReference type="Gene3D" id="1.10.357.10">
    <property type="entry name" value="Tetracycline Repressor, domain 2"/>
    <property type="match status" value="1"/>
</dbReference>
<dbReference type="InterPro" id="IPR009057">
    <property type="entry name" value="Homeodomain-like_sf"/>
</dbReference>
<proteinExistence type="predicted"/>
<dbReference type="Proteomes" id="UP000223913">
    <property type="component" value="Unassembled WGS sequence"/>
</dbReference>
<dbReference type="EMBL" id="PDUD01000003">
    <property type="protein sequence ID" value="PHN08087.1"/>
    <property type="molecule type" value="Genomic_DNA"/>
</dbReference>
<feature type="DNA-binding region" description="H-T-H motif" evidence="2">
    <location>
        <begin position="44"/>
        <end position="63"/>
    </location>
</feature>
<keyword evidence="5" id="KW-1185">Reference proteome</keyword>
<evidence type="ECO:0000256" key="1">
    <source>
        <dbReference type="ARBA" id="ARBA00023125"/>
    </source>
</evidence>
<dbReference type="InterPro" id="IPR001647">
    <property type="entry name" value="HTH_TetR"/>
</dbReference>
<dbReference type="PROSITE" id="PS50977">
    <property type="entry name" value="HTH_TETR_2"/>
    <property type="match status" value="1"/>
</dbReference>
<accession>A0A2D0NHZ2</accession>
<dbReference type="GO" id="GO:0003677">
    <property type="term" value="F:DNA binding"/>
    <property type="evidence" value="ECO:0007669"/>
    <property type="project" value="UniProtKB-UniRule"/>
</dbReference>
<keyword evidence="1 2" id="KW-0238">DNA-binding</keyword>
<evidence type="ECO:0000256" key="2">
    <source>
        <dbReference type="PROSITE-ProRule" id="PRU00335"/>
    </source>
</evidence>
<organism evidence="4 5">
    <name type="scientific">Flavilitoribacter nigricans (strain ATCC 23147 / DSM 23189 / NBRC 102662 / NCIMB 1420 / SS-2)</name>
    <name type="common">Lewinella nigricans</name>
    <dbReference type="NCBI Taxonomy" id="1122177"/>
    <lineage>
        <taxon>Bacteria</taxon>
        <taxon>Pseudomonadati</taxon>
        <taxon>Bacteroidota</taxon>
        <taxon>Saprospiria</taxon>
        <taxon>Saprospirales</taxon>
        <taxon>Lewinellaceae</taxon>
        <taxon>Flavilitoribacter</taxon>
    </lineage>
</organism>
<evidence type="ECO:0000259" key="3">
    <source>
        <dbReference type="PROSITE" id="PS50977"/>
    </source>
</evidence>
<dbReference type="OrthoDB" id="649282at2"/>
<comment type="caution">
    <text evidence="4">The sequence shown here is derived from an EMBL/GenBank/DDBJ whole genome shotgun (WGS) entry which is preliminary data.</text>
</comment>
<protein>
    <submittedName>
        <fullName evidence="4">TetR family transcriptional regulator</fullName>
    </submittedName>
</protein>
<reference evidence="4 5" key="1">
    <citation type="submission" date="2017-10" db="EMBL/GenBank/DDBJ databases">
        <title>The draft genome sequence of Lewinella nigricans NBRC 102662.</title>
        <authorList>
            <person name="Wang K."/>
        </authorList>
    </citation>
    <scope>NUCLEOTIDE SEQUENCE [LARGE SCALE GENOMIC DNA]</scope>
    <source>
        <strain evidence="4 5">NBRC 102662</strain>
    </source>
</reference>